<feature type="region of interest" description="Disordered" evidence="1">
    <location>
        <begin position="1"/>
        <end position="28"/>
    </location>
</feature>
<evidence type="ECO:0000313" key="3">
    <source>
        <dbReference type="EMBL" id="VTT77071.1"/>
    </source>
</evidence>
<dbReference type="Pfam" id="PF20150">
    <property type="entry name" value="2EXR"/>
    <property type="match status" value="1"/>
</dbReference>
<feature type="domain" description="2EXR" evidence="2">
    <location>
        <begin position="27"/>
        <end position="166"/>
    </location>
</feature>
<sequence length="354" mass="39985">MAEPSLGAAPKQDLQSTSTAKATSPTFHEFRRLPPELRLKIWKEACLSRSTSEKGLHYVTVDIVDTTGQWKESNVDPVTSDPNIEGQNYDYEGSAYATLRALECPWEKTGSSQPPANPPNKSAYLWDAGLWSACKESREVIEKHLNVKEWLAHRGQGRPRGQPAWYNEAFPSAIVPKTKNDNWCPLVKPYGDIFCIDTYNLDAVPDSFLEMMLLAPCLGTKTFTVVGAWNIGFKFEQSWMNNFPNKWSDLVEQEDSDQGAVGARPSLWIIDDNVRWVARSHQRCSTVWRDLEDEYVAIGWNDTRSNLVDGTQGAVADFMTALEQLADREDYLSDSLLLSIRLLVRKDNMLPGYI</sequence>
<dbReference type="InterPro" id="IPR045518">
    <property type="entry name" value="2EXR"/>
</dbReference>
<accession>A0A9Q9UE68</accession>
<evidence type="ECO:0000256" key="1">
    <source>
        <dbReference type="SAM" id="MobiDB-lite"/>
    </source>
</evidence>
<proteinExistence type="predicted"/>
<dbReference type="AlphaFoldDB" id="A0A9Q9UE68"/>
<name>A0A9Q9UE68_FUSFU</name>
<comment type="caution">
    <text evidence="3">The sequence shown here is derived from an EMBL/GenBank/DDBJ whole genome shotgun (WGS) entry which is preliminary data.</text>
</comment>
<evidence type="ECO:0000313" key="4">
    <source>
        <dbReference type="Proteomes" id="UP000760494"/>
    </source>
</evidence>
<dbReference type="PANTHER" id="PTHR35910">
    <property type="entry name" value="2EXR DOMAIN-CONTAINING PROTEIN"/>
    <property type="match status" value="1"/>
</dbReference>
<dbReference type="Proteomes" id="UP000760494">
    <property type="component" value="Unassembled WGS sequence"/>
</dbReference>
<reference evidence="3" key="1">
    <citation type="submission" date="2019-05" db="EMBL/GenBank/DDBJ databases">
        <authorList>
            <person name="Piombo E."/>
        </authorList>
    </citation>
    <scope>NUCLEOTIDE SEQUENCE</scope>
    <source>
        <strain evidence="3">C2S</strain>
    </source>
</reference>
<organism evidence="3 4">
    <name type="scientific">Fusarium fujikuroi</name>
    <name type="common">Bakanae and foot rot disease fungus</name>
    <name type="synonym">Gibberella fujikuroi</name>
    <dbReference type="NCBI Taxonomy" id="5127"/>
    <lineage>
        <taxon>Eukaryota</taxon>
        <taxon>Fungi</taxon>
        <taxon>Dikarya</taxon>
        <taxon>Ascomycota</taxon>
        <taxon>Pezizomycotina</taxon>
        <taxon>Sordariomycetes</taxon>
        <taxon>Hypocreomycetidae</taxon>
        <taxon>Hypocreales</taxon>
        <taxon>Nectriaceae</taxon>
        <taxon>Fusarium</taxon>
        <taxon>Fusarium fujikuroi species complex</taxon>
    </lineage>
</organism>
<evidence type="ECO:0000259" key="2">
    <source>
        <dbReference type="Pfam" id="PF20150"/>
    </source>
</evidence>
<protein>
    <recommendedName>
        <fullName evidence="2">2EXR domain-containing protein</fullName>
    </recommendedName>
</protein>
<dbReference type="PANTHER" id="PTHR35910:SF1">
    <property type="entry name" value="2EXR DOMAIN-CONTAINING PROTEIN"/>
    <property type="match status" value="1"/>
</dbReference>
<feature type="compositionally biased region" description="Polar residues" evidence="1">
    <location>
        <begin position="13"/>
        <end position="26"/>
    </location>
</feature>
<dbReference type="EMBL" id="CABFJX010000385">
    <property type="protein sequence ID" value="VTT77071.1"/>
    <property type="molecule type" value="Genomic_DNA"/>
</dbReference>
<gene>
    <name evidence="3" type="ORF">C2S_2144</name>
</gene>